<dbReference type="GO" id="GO:0032451">
    <property type="term" value="F:demethylase activity"/>
    <property type="evidence" value="ECO:0007669"/>
    <property type="project" value="TreeGrafter"/>
</dbReference>
<evidence type="ECO:0000259" key="1">
    <source>
        <dbReference type="PROSITE" id="PS51471"/>
    </source>
</evidence>
<dbReference type="InterPro" id="IPR005123">
    <property type="entry name" value="Oxoglu/Fe-dep_dioxygenase_dom"/>
</dbReference>
<keyword evidence="2" id="KW-0560">Oxidoreductase</keyword>
<dbReference type="GO" id="GO:0051213">
    <property type="term" value="F:dioxygenase activity"/>
    <property type="evidence" value="ECO:0007669"/>
    <property type="project" value="UniProtKB-KW"/>
</dbReference>
<dbReference type="Proteomes" id="UP000243904">
    <property type="component" value="Chromosome I"/>
</dbReference>
<keyword evidence="3" id="KW-1185">Reference proteome</keyword>
<dbReference type="InterPro" id="IPR032857">
    <property type="entry name" value="ALKBH4"/>
</dbReference>
<dbReference type="InterPro" id="IPR027450">
    <property type="entry name" value="AlkB-like"/>
</dbReference>
<dbReference type="InterPro" id="IPR037151">
    <property type="entry name" value="AlkB-like_sf"/>
</dbReference>
<dbReference type="EMBL" id="LT629750">
    <property type="protein sequence ID" value="SDT42061.1"/>
    <property type="molecule type" value="Genomic_DNA"/>
</dbReference>
<dbReference type="RefSeq" id="WP_244548837.1">
    <property type="nucleotide sequence ID" value="NZ_LT629750.1"/>
</dbReference>
<name>A0A1H2A7U1_9BRAD</name>
<feature type="domain" description="Fe2OG dioxygenase" evidence="1">
    <location>
        <begin position="111"/>
        <end position="205"/>
    </location>
</feature>
<sequence>MPVKRALAKKYTSSPVSGMGDLFGDPELPAGFRYIPYVISTADEKSLVQRFKKLPLKPFEFHGHQGNRRIYTFGHRYVFAGQEPRADASIPDYLLPLTDVASQISGVPAEAFEQFMVTEYAPGAGIGWHRDRPSYEDIVAVSFLAPCTLRLRRRAGEGWERRSAHVQPRSVYLLHGPVRNSWQHSIAPMDVLRYSVTLRTFRPGRNSSSD</sequence>
<dbReference type="GO" id="GO:0070988">
    <property type="term" value="P:demethylation"/>
    <property type="evidence" value="ECO:0007669"/>
    <property type="project" value="InterPro"/>
</dbReference>
<proteinExistence type="predicted"/>
<dbReference type="Pfam" id="PF13532">
    <property type="entry name" value="2OG-FeII_Oxy_2"/>
    <property type="match status" value="1"/>
</dbReference>
<dbReference type="AlphaFoldDB" id="A0A1H2A7U1"/>
<reference evidence="3" key="1">
    <citation type="submission" date="2016-10" db="EMBL/GenBank/DDBJ databases">
        <authorList>
            <person name="Varghese N."/>
            <person name="Submissions S."/>
        </authorList>
    </citation>
    <scope>NUCLEOTIDE SEQUENCE [LARGE SCALE GENOMIC DNA]</scope>
    <source>
        <strain evidence="3">GAS369</strain>
    </source>
</reference>
<dbReference type="SUPFAM" id="SSF51197">
    <property type="entry name" value="Clavaminate synthase-like"/>
    <property type="match status" value="1"/>
</dbReference>
<organism evidence="2 3">
    <name type="scientific">Bradyrhizobium canariense</name>
    <dbReference type="NCBI Taxonomy" id="255045"/>
    <lineage>
        <taxon>Bacteria</taxon>
        <taxon>Pseudomonadati</taxon>
        <taxon>Pseudomonadota</taxon>
        <taxon>Alphaproteobacteria</taxon>
        <taxon>Hyphomicrobiales</taxon>
        <taxon>Nitrobacteraceae</taxon>
        <taxon>Bradyrhizobium</taxon>
    </lineage>
</organism>
<gene>
    <name evidence="2" type="ORF">SAMN05444158_5957</name>
</gene>
<dbReference type="Gene3D" id="2.60.120.590">
    <property type="entry name" value="Alpha-ketoglutarate-dependent dioxygenase AlkB-like"/>
    <property type="match status" value="1"/>
</dbReference>
<keyword evidence="2" id="KW-0223">Dioxygenase</keyword>
<evidence type="ECO:0000313" key="2">
    <source>
        <dbReference type="EMBL" id="SDT42061.1"/>
    </source>
</evidence>
<protein>
    <submittedName>
        <fullName evidence="2">Alkylated DNA repair dioxygenase AlkB</fullName>
    </submittedName>
</protein>
<dbReference type="PROSITE" id="PS51471">
    <property type="entry name" value="FE2OG_OXY"/>
    <property type="match status" value="1"/>
</dbReference>
<evidence type="ECO:0000313" key="3">
    <source>
        <dbReference type="Proteomes" id="UP000243904"/>
    </source>
</evidence>
<dbReference type="PANTHER" id="PTHR12463">
    <property type="entry name" value="OXYGENASE-RELATED"/>
    <property type="match status" value="1"/>
</dbReference>
<accession>A0A1H2A7U1</accession>
<dbReference type="PANTHER" id="PTHR12463:SF1">
    <property type="entry name" value="2-OXOGLUTARATE AND FE-DEPENDENT OXYGENASE FAMILY PROTEIN"/>
    <property type="match status" value="1"/>
</dbReference>